<evidence type="ECO:0000256" key="10">
    <source>
        <dbReference type="ARBA" id="ARBA00048174"/>
    </source>
</evidence>
<proteinExistence type="predicted"/>
<evidence type="ECO:0000256" key="5">
    <source>
        <dbReference type="ARBA" id="ARBA00022801"/>
    </source>
</evidence>
<reference evidence="13 14" key="1">
    <citation type="submission" date="2024-03" db="EMBL/GenBank/DDBJ databases">
        <title>Bacilli Hybrid Assemblies.</title>
        <authorList>
            <person name="Kovac J."/>
        </authorList>
    </citation>
    <scope>NUCLEOTIDE SEQUENCE [LARGE SCALE GENOMIC DNA]</scope>
    <source>
        <strain evidence="13 14">FSL R7-0666</strain>
    </source>
</reference>
<evidence type="ECO:0000256" key="9">
    <source>
        <dbReference type="ARBA" id="ARBA00038901"/>
    </source>
</evidence>
<evidence type="ECO:0000256" key="6">
    <source>
        <dbReference type="ARBA" id="ARBA00022842"/>
    </source>
</evidence>
<keyword evidence="7" id="KW-0546">Nucleotide metabolism</keyword>
<comment type="cofactor">
    <cofactor evidence="1">
        <name>Mn(2+)</name>
        <dbReference type="ChEBI" id="CHEBI:29035"/>
    </cofactor>
</comment>
<comment type="caution">
    <text evidence="13">The sequence shown here is derived from an EMBL/GenBank/DDBJ whole genome shotgun (WGS) entry which is preliminary data.</text>
</comment>
<keyword evidence="4" id="KW-0547">Nucleotide-binding</keyword>
<comment type="cofactor">
    <cofactor evidence="2">
        <name>Mg(2+)</name>
        <dbReference type="ChEBI" id="CHEBI:18420"/>
    </cofactor>
</comment>
<evidence type="ECO:0000256" key="7">
    <source>
        <dbReference type="ARBA" id="ARBA00023080"/>
    </source>
</evidence>
<gene>
    <name evidence="13" type="ORF">MKY91_14970</name>
</gene>
<accession>A0ABU9VKN9</accession>
<evidence type="ECO:0000313" key="13">
    <source>
        <dbReference type="EMBL" id="MEN0644452.1"/>
    </source>
</evidence>
<dbReference type="EMBL" id="JBCITK010000001">
    <property type="protein sequence ID" value="MEN0644452.1"/>
    <property type="molecule type" value="Genomic_DNA"/>
</dbReference>
<evidence type="ECO:0000256" key="4">
    <source>
        <dbReference type="ARBA" id="ARBA00022741"/>
    </source>
</evidence>
<dbReference type="InterPro" id="IPR050299">
    <property type="entry name" value="YjjX_NTPase"/>
</dbReference>
<dbReference type="PANTHER" id="PTHR34699">
    <property type="match status" value="1"/>
</dbReference>
<evidence type="ECO:0000256" key="3">
    <source>
        <dbReference type="ARBA" id="ARBA00022723"/>
    </source>
</evidence>
<dbReference type="InterPro" id="IPR029001">
    <property type="entry name" value="ITPase-like_fam"/>
</dbReference>
<evidence type="ECO:0000256" key="8">
    <source>
        <dbReference type="ARBA" id="ARBA00023211"/>
    </source>
</evidence>
<dbReference type="Gene3D" id="3.90.950.10">
    <property type="match status" value="1"/>
</dbReference>
<dbReference type="EC" id="3.6.1.73" evidence="9"/>
<dbReference type="PANTHER" id="PTHR34699:SF2">
    <property type="entry name" value="NON-CANONICAL PURINE NTP PHOSPHATASE_PRRC1 DOMAIN-CONTAINING PROTEIN"/>
    <property type="match status" value="1"/>
</dbReference>
<evidence type="ECO:0000256" key="11">
    <source>
        <dbReference type="ARBA" id="ARBA00048781"/>
    </source>
</evidence>
<dbReference type="SUPFAM" id="SSF52972">
    <property type="entry name" value="ITPase-like"/>
    <property type="match status" value="1"/>
</dbReference>
<keyword evidence="5" id="KW-0378">Hydrolase</keyword>
<comment type="catalytic activity">
    <reaction evidence="11">
        <text>XTP + H2O = XDP + phosphate + H(+)</text>
        <dbReference type="Rhea" id="RHEA:28406"/>
        <dbReference type="ChEBI" id="CHEBI:15377"/>
        <dbReference type="ChEBI" id="CHEBI:15378"/>
        <dbReference type="ChEBI" id="CHEBI:43474"/>
        <dbReference type="ChEBI" id="CHEBI:59884"/>
        <dbReference type="ChEBI" id="CHEBI:61314"/>
        <dbReference type="EC" id="3.6.1.73"/>
    </reaction>
</comment>
<dbReference type="RefSeq" id="WP_343131143.1">
    <property type="nucleotide sequence ID" value="NZ_JBCITK010000001.1"/>
</dbReference>
<evidence type="ECO:0000256" key="2">
    <source>
        <dbReference type="ARBA" id="ARBA00001946"/>
    </source>
</evidence>
<keyword evidence="8" id="KW-0464">Manganese</keyword>
<keyword evidence="6" id="KW-0460">Magnesium</keyword>
<keyword evidence="14" id="KW-1185">Reference proteome</keyword>
<dbReference type="InterPro" id="IPR026533">
    <property type="entry name" value="NTPase/PRRC1"/>
</dbReference>
<evidence type="ECO:0000256" key="1">
    <source>
        <dbReference type="ARBA" id="ARBA00001936"/>
    </source>
</evidence>
<dbReference type="Pfam" id="PF01931">
    <property type="entry name" value="NTPase_I-T"/>
    <property type="match status" value="1"/>
</dbReference>
<evidence type="ECO:0000313" key="14">
    <source>
        <dbReference type="Proteomes" id="UP001418796"/>
    </source>
</evidence>
<name>A0ABU9VKN9_9BACI</name>
<sequence>MSSLNTTQLTVAIGTKNPAKVHAVKETLLSEPLSFVSVEVPSGVSCQPFSEDETRLGALNRAKAALVEAETDLAIGLEGGVSETETGSLMLCNWGVMVDKKGKAWEASGLKIPVPTDVSDGLLKGQELGTIMNERANEEGTNTREGAVGAFTLNWISRKEMFSHIVKALYGQYLVEQQNK</sequence>
<dbReference type="Proteomes" id="UP001418796">
    <property type="component" value="Unassembled WGS sequence"/>
</dbReference>
<feature type="domain" description="Non-canonical purine NTP phosphatase/PRRC1" evidence="12">
    <location>
        <begin position="14"/>
        <end position="166"/>
    </location>
</feature>
<protein>
    <recommendedName>
        <fullName evidence="9">inosine/xanthosine triphosphatase</fullName>
        <ecNumber evidence="9">3.6.1.73</ecNumber>
    </recommendedName>
</protein>
<comment type="catalytic activity">
    <reaction evidence="10">
        <text>ITP + H2O = IDP + phosphate + H(+)</text>
        <dbReference type="Rhea" id="RHEA:28330"/>
        <dbReference type="ChEBI" id="CHEBI:15377"/>
        <dbReference type="ChEBI" id="CHEBI:15378"/>
        <dbReference type="ChEBI" id="CHEBI:43474"/>
        <dbReference type="ChEBI" id="CHEBI:58280"/>
        <dbReference type="ChEBI" id="CHEBI:61402"/>
        <dbReference type="EC" id="3.6.1.73"/>
    </reaction>
</comment>
<organism evidence="13 14">
    <name type="scientific">Alkalicoccobacillus gibsonii</name>
    <dbReference type="NCBI Taxonomy" id="79881"/>
    <lineage>
        <taxon>Bacteria</taxon>
        <taxon>Bacillati</taxon>
        <taxon>Bacillota</taxon>
        <taxon>Bacilli</taxon>
        <taxon>Bacillales</taxon>
        <taxon>Bacillaceae</taxon>
        <taxon>Alkalicoccobacillus</taxon>
    </lineage>
</organism>
<evidence type="ECO:0000259" key="12">
    <source>
        <dbReference type="Pfam" id="PF01931"/>
    </source>
</evidence>
<keyword evidence="3" id="KW-0479">Metal-binding</keyword>